<dbReference type="PROSITE" id="PS50112">
    <property type="entry name" value="PAS"/>
    <property type="match status" value="2"/>
</dbReference>
<dbReference type="PRINTS" id="PR00344">
    <property type="entry name" value="BCTRLSENSOR"/>
</dbReference>
<dbReference type="STRING" id="856793.MICA_1695"/>
<dbReference type="Gene3D" id="3.40.50.2300">
    <property type="match status" value="1"/>
</dbReference>
<dbReference type="SUPFAM" id="SSF52172">
    <property type="entry name" value="CheY-like"/>
    <property type="match status" value="1"/>
</dbReference>
<dbReference type="NCBIfam" id="TIGR00229">
    <property type="entry name" value="sensory_box"/>
    <property type="match status" value="1"/>
</dbReference>
<accession>G2KRQ0</accession>
<dbReference type="GO" id="GO:0000155">
    <property type="term" value="F:phosphorelay sensor kinase activity"/>
    <property type="evidence" value="ECO:0007669"/>
    <property type="project" value="InterPro"/>
</dbReference>
<dbReference type="SMART" id="SM00448">
    <property type="entry name" value="REC"/>
    <property type="match status" value="1"/>
</dbReference>
<dbReference type="CDD" id="cd00082">
    <property type="entry name" value="HisKA"/>
    <property type="match status" value="1"/>
</dbReference>
<dbReference type="Pfam" id="PF00512">
    <property type="entry name" value="HisKA"/>
    <property type="match status" value="1"/>
</dbReference>
<evidence type="ECO:0000313" key="10">
    <source>
        <dbReference type="Proteomes" id="UP000009286"/>
    </source>
</evidence>
<organism evidence="9 10">
    <name type="scientific">Micavibrio aeruginosavorus (strain ARL-13)</name>
    <dbReference type="NCBI Taxonomy" id="856793"/>
    <lineage>
        <taxon>Bacteria</taxon>
        <taxon>Pseudomonadati</taxon>
        <taxon>Bdellovibrionota</taxon>
        <taxon>Bdellovibrionia</taxon>
        <taxon>Bdellovibrionales</taxon>
        <taxon>Pseudobdellovibrionaceae</taxon>
        <taxon>Micavibrio</taxon>
    </lineage>
</organism>
<dbReference type="Gene3D" id="3.30.565.10">
    <property type="entry name" value="Histidine kinase-like ATPase, C-terminal domain"/>
    <property type="match status" value="1"/>
</dbReference>
<evidence type="ECO:0000259" key="7">
    <source>
        <dbReference type="PROSITE" id="PS50110"/>
    </source>
</evidence>
<name>G2KRQ0_MICAA</name>
<dbReference type="InterPro" id="IPR003594">
    <property type="entry name" value="HATPase_dom"/>
</dbReference>
<keyword evidence="5" id="KW-0472">Membrane</keyword>
<evidence type="ECO:0000256" key="2">
    <source>
        <dbReference type="ARBA" id="ARBA00012438"/>
    </source>
</evidence>
<keyword evidence="10" id="KW-1185">Reference proteome</keyword>
<proteinExistence type="predicted"/>
<dbReference type="eggNOG" id="COG4191">
    <property type="taxonomic scope" value="Bacteria"/>
</dbReference>
<dbReference type="FunFam" id="1.10.287.130:FF:000037">
    <property type="entry name" value="Hybrid sensor histidine kinase/response regulator"/>
    <property type="match status" value="1"/>
</dbReference>
<dbReference type="Gene3D" id="1.10.287.130">
    <property type="match status" value="1"/>
</dbReference>
<keyword evidence="5" id="KW-1133">Transmembrane helix</keyword>
<protein>
    <recommendedName>
        <fullName evidence="2">histidine kinase</fullName>
        <ecNumber evidence="2">2.7.13.3</ecNumber>
    </recommendedName>
</protein>
<sequence>MRTDHSEFIARHHRSAQGVGEVPAPSSRRRLLMASGAIVAYAAVCTGVAMFMDVPRESVAVAGAAFLLATGVAFLMQRGFKLHAKQEKERALLREVLEGSRGARLITDGADNSIYFNQRFSELCDGIGAPNLQTLAQFFTDDDEAAMHFRLLADQAHRGLTDSIELHSVRGDSDYWFIVTAQPIAGWAGYIHWRIDDISEQRANDRAVREEREKLIDFTDNAPVGFFSVDETGKFVFVNATLARWLGEDIENLLAHGHLHTYLDQPPSDAHPYDVVEGGGAKQVVELLMKGPAGKTFTASISQAVVNEADGAVRTRGVVHDLTAERAMKQALKASEDRFQRFFEEAPLGIAMLNADGVLGDVNHALASMLDGQVETFEGRHFEGLIHEDDRAAVMDALDKIVHAPQKGVAAMPAPMEVTLLGLEGNVTTQMFARRFRGSDGVVLHFIDLSRQKALEAQFVQSQKMQAIGQLAGGVAHDFNNLLTAMIGFCDLLLLRHKPGDPSFSDIMQIKQNANRAANLVRQLLAFSRQQTLRPKVQDITDILTEISHLLRRLIGANIDLDVVHGSDLGLVRVDVGQMEQVLINLAVNARDAMDGGGQLTVETRAFRNDKPMTCGTDEMPAGDWVAIAVTDTGCGIPPENMARILEPFFTTKEVGQGTGLGLATVYGIVRQTGGYLGIDSVVGEGTTFTIYLPRLSDTEIEHDDHKDVEEDTTRDLTGTARILLVEDEDAVRTFSTRALTNKGYEVLDAESGEAALAVIESLKEKHGGTMPVDLVVTDVIMPNMDGPTLARRLRQENPNLKIIFVSGYTEEKLKEHMGENIWFLPKPFTLKQLAAKVKEALEE</sequence>
<feature type="transmembrane region" description="Helical" evidence="5">
    <location>
        <begin position="31"/>
        <end position="52"/>
    </location>
</feature>
<dbReference type="InterPro" id="IPR035965">
    <property type="entry name" value="PAS-like_dom_sf"/>
</dbReference>
<dbReference type="PROSITE" id="PS50109">
    <property type="entry name" value="HIS_KIN"/>
    <property type="match status" value="1"/>
</dbReference>
<dbReference type="SMART" id="SM00387">
    <property type="entry name" value="HATPase_c"/>
    <property type="match status" value="1"/>
</dbReference>
<dbReference type="InterPro" id="IPR036890">
    <property type="entry name" value="HATPase_C_sf"/>
</dbReference>
<dbReference type="InterPro" id="IPR000014">
    <property type="entry name" value="PAS"/>
</dbReference>
<dbReference type="SUPFAM" id="SSF55874">
    <property type="entry name" value="ATPase domain of HSP90 chaperone/DNA topoisomerase II/histidine kinase"/>
    <property type="match status" value="1"/>
</dbReference>
<dbReference type="SMART" id="SM00388">
    <property type="entry name" value="HisKA"/>
    <property type="match status" value="1"/>
</dbReference>
<dbReference type="SUPFAM" id="SSF55785">
    <property type="entry name" value="PYP-like sensor domain (PAS domain)"/>
    <property type="match status" value="2"/>
</dbReference>
<dbReference type="OrthoDB" id="9796100at2"/>
<dbReference type="Proteomes" id="UP000009286">
    <property type="component" value="Chromosome"/>
</dbReference>
<dbReference type="AlphaFoldDB" id="G2KRQ0"/>
<dbReference type="InterPro" id="IPR011006">
    <property type="entry name" value="CheY-like_superfamily"/>
</dbReference>
<keyword evidence="3 4" id="KW-0597">Phosphoprotein</keyword>
<dbReference type="InterPro" id="IPR005467">
    <property type="entry name" value="His_kinase_dom"/>
</dbReference>
<evidence type="ECO:0000256" key="5">
    <source>
        <dbReference type="SAM" id="Phobius"/>
    </source>
</evidence>
<dbReference type="InterPro" id="IPR036097">
    <property type="entry name" value="HisK_dim/P_sf"/>
</dbReference>
<comment type="catalytic activity">
    <reaction evidence="1">
        <text>ATP + protein L-histidine = ADP + protein N-phospho-L-histidine.</text>
        <dbReference type="EC" id="2.7.13.3"/>
    </reaction>
</comment>
<dbReference type="Gene3D" id="3.30.450.20">
    <property type="entry name" value="PAS domain"/>
    <property type="match status" value="3"/>
</dbReference>
<dbReference type="SUPFAM" id="SSF47384">
    <property type="entry name" value="Homodimeric domain of signal transducing histidine kinase"/>
    <property type="match status" value="1"/>
</dbReference>
<dbReference type="SMART" id="SM00091">
    <property type="entry name" value="PAS"/>
    <property type="match status" value="3"/>
</dbReference>
<dbReference type="Pfam" id="PF02518">
    <property type="entry name" value="HATPase_c"/>
    <property type="match status" value="1"/>
</dbReference>
<dbReference type="Pfam" id="PF13188">
    <property type="entry name" value="PAS_8"/>
    <property type="match status" value="1"/>
</dbReference>
<dbReference type="InterPro" id="IPR003661">
    <property type="entry name" value="HisK_dim/P_dom"/>
</dbReference>
<evidence type="ECO:0000256" key="4">
    <source>
        <dbReference type="PROSITE-ProRule" id="PRU00169"/>
    </source>
</evidence>
<dbReference type="InterPro" id="IPR004358">
    <property type="entry name" value="Sig_transdc_His_kin-like_C"/>
</dbReference>
<dbReference type="EC" id="2.7.13.3" evidence="2"/>
<feature type="transmembrane region" description="Helical" evidence="5">
    <location>
        <begin position="58"/>
        <end position="76"/>
    </location>
</feature>
<dbReference type="EMBL" id="CP002382">
    <property type="protein sequence ID" value="AEP10008.1"/>
    <property type="molecule type" value="Genomic_DNA"/>
</dbReference>
<evidence type="ECO:0000259" key="6">
    <source>
        <dbReference type="PROSITE" id="PS50109"/>
    </source>
</evidence>
<evidence type="ECO:0000256" key="1">
    <source>
        <dbReference type="ARBA" id="ARBA00000085"/>
    </source>
</evidence>
<feature type="domain" description="PAS" evidence="8">
    <location>
        <begin position="335"/>
        <end position="405"/>
    </location>
</feature>
<feature type="modified residue" description="4-aspartylphosphate" evidence="4">
    <location>
        <position position="779"/>
    </location>
</feature>
<dbReference type="InterPro" id="IPR001789">
    <property type="entry name" value="Sig_transdc_resp-reg_receiver"/>
</dbReference>
<dbReference type="KEGG" id="mai:MICA_1695"/>
<reference evidence="9 10" key="1">
    <citation type="journal article" date="2011" name="BMC Genomics">
        <title>Genomic insights into an obligate epibiotic bacterial predator: Micavibrio aeruginosavorus ARL-13.</title>
        <authorList>
            <person name="Wang Z."/>
            <person name="Kadouri D."/>
            <person name="Wu M."/>
        </authorList>
    </citation>
    <scope>NUCLEOTIDE SEQUENCE [LARGE SCALE GENOMIC DNA]</scope>
    <source>
        <strain evidence="9 10">ARL-13</strain>
    </source>
</reference>
<dbReference type="Pfam" id="PF00072">
    <property type="entry name" value="Response_reg"/>
    <property type="match status" value="1"/>
</dbReference>
<keyword evidence="5" id="KW-0812">Transmembrane</keyword>
<evidence type="ECO:0000259" key="8">
    <source>
        <dbReference type="PROSITE" id="PS50112"/>
    </source>
</evidence>
<evidence type="ECO:0000256" key="3">
    <source>
        <dbReference type="ARBA" id="ARBA00022553"/>
    </source>
</evidence>
<dbReference type="RefSeq" id="WP_014103231.1">
    <property type="nucleotide sequence ID" value="NC_016026.1"/>
</dbReference>
<dbReference type="eggNOG" id="COG0784">
    <property type="taxonomic scope" value="Bacteria"/>
</dbReference>
<dbReference type="CDD" id="cd00130">
    <property type="entry name" value="PAS"/>
    <property type="match status" value="2"/>
</dbReference>
<dbReference type="HOGENOM" id="CLU_000445_114_51_5"/>
<evidence type="ECO:0000313" key="9">
    <source>
        <dbReference type="EMBL" id="AEP10008.1"/>
    </source>
</evidence>
<gene>
    <name evidence="9" type="ordered locus">MICA_1695</name>
</gene>
<dbReference type="PANTHER" id="PTHR43065:SF42">
    <property type="entry name" value="TWO-COMPONENT SENSOR PPRA"/>
    <property type="match status" value="1"/>
</dbReference>
<feature type="domain" description="Histidine kinase" evidence="6">
    <location>
        <begin position="474"/>
        <end position="697"/>
    </location>
</feature>
<dbReference type="PROSITE" id="PS50110">
    <property type="entry name" value="RESPONSE_REGULATORY"/>
    <property type="match status" value="1"/>
</dbReference>
<dbReference type="Pfam" id="PF13426">
    <property type="entry name" value="PAS_9"/>
    <property type="match status" value="1"/>
</dbReference>
<feature type="domain" description="PAS" evidence="8">
    <location>
        <begin position="211"/>
        <end position="263"/>
    </location>
</feature>
<dbReference type="PANTHER" id="PTHR43065">
    <property type="entry name" value="SENSOR HISTIDINE KINASE"/>
    <property type="match status" value="1"/>
</dbReference>
<feature type="domain" description="Response regulatory" evidence="7">
    <location>
        <begin position="722"/>
        <end position="842"/>
    </location>
</feature>